<name>A0A8D9PET9_9VIRU</name>
<accession>A0A8D9PET9</accession>
<dbReference type="EMBL" id="BK029940">
    <property type="protein sequence ID" value="DAD55875.1"/>
    <property type="molecule type" value="Genomic_DNA"/>
</dbReference>
<proteinExistence type="predicted"/>
<sequence length="178" mass="21028">MFTKQEYLEEYKSNNKNNNITKLLSYIEERLDHNSSLGYSVARFESFQLTPTLWKILTNDKRFKELCECRGYELSFQKNEDGSWVDITSAKAKEDAEVWNQTFKDNDASYFFNVIMGRLFEVGREKNIKHPYYTIHKDCCSNIVWNLANNKTFLEKIVENGWDFDIGPESIPYIQIKG</sequence>
<protein>
    <submittedName>
        <fullName evidence="1">Uncharacterized protein</fullName>
    </submittedName>
</protein>
<organism evidence="1">
    <name type="scientific">Bacteriophage sp</name>
    <dbReference type="NCBI Taxonomy" id="38018"/>
    <lineage>
        <taxon>Viruses</taxon>
    </lineage>
</organism>
<evidence type="ECO:0000313" key="1">
    <source>
        <dbReference type="EMBL" id="DAD55875.1"/>
    </source>
</evidence>
<reference evidence="1" key="1">
    <citation type="journal article" date="2021" name="Proc. Natl. Acad. Sci. U.S.A.">
        <title>A Catalog of Tens of Thousands of Viruses from Human Metagenomes Reveals Hidden Associations with Chronic Diseases.</title>
        <authorList>
            <person name="Tisza M.J."/>
            <person name="Buck C.B."/>
        </authorList>
    </citation>
    <scope>NUCLEOTIDE SEQUENCE</scope>
    <source>
        <strain evidence="1">CtOZu12</strain>
    </source>
</reference>